<comment type="caution">
    <text evidence="3">The sequence shown here is derived from an EMBL/GenBank/DDBJ whole genome shotgun (WGS) entry which is preliminary data.</text>
</comment>
<evidence type="ECO:0000313" key="4">
    <source>
        <dbReference type="Proteomes" id="UP000807353"/>
    </source>
</evidence>
<proteinExistence type="predicted"/>
<name>A0A9P5XU30_9AGAR</name>
<reference evidence="3" key="1">
    <citation type="submission" date="2020-11" db="EMBL/GenBank/DDBJ databases">
        <authorList>
            <consortium name="DOE Joint Genome Institute"/>
            <person name="Ahrendt S."/>
            <person name="Riley R."/>
            <person name="Andreopoulos W."/>
            <person name="Labutti K."/>
            <person name="Pangilinan J."/>
            <person name="Ruiz-Duenas F.J."/>
            <person name="Barrasa J.M."/>
            <person name="Sanchez-Garcia M."/>
            <person name="Camarero S."/>
            <person name="Miyauchi S."/>
            <person name="Serrano A."/>
            <person name="Linde D."/>
            <person name="Babiker R."/>
            <person name="Drula E."/>
            <person name="Ayuso-Fernandez I."/>
            <person name="Pacheco R."/>
            <person name="Padilla G."/>
            <person name="Ferreira P."/>
            <person name="Barriuso J."/>
            <person name="Kellner H."/>
            <person name="Castanera R."/>
            <person name="Alfaro M."/>
            <person name="Ramirez L."/>
            <person name="Pisabarro A.G."/>
            <person name="Kuo A."/>
            <person name="Tritt A."/>
            <person name="Lipzen A."/>
            <person name="He G."/>
            <person name="Yan M."/>
            <person name="Ng V."/>
            <person name="Cullen D."/>
            <person name="Martin F."/>
            <person name="Rosso M.-N."/>
            <person name="Henrissat B."/>
            <person name="Hibbett D."/>
            <person name="Martinez A.T."/>
            <person name="Grigoriev I.V."/>
        </authorList>
    </citation>
    <scope>NUCLEOTIDE SEQUENCE</scope>
    <source>
        <strain evidence="3">CBS 247.69</strain>
    </source>
</reference>
<dbReference type="Proteomes" id="UP000807353">
    <property type="component" value="Unassembled WGS sequence"/>
</dbReference>
<dbReference type="OrthoDB" id="3244572at2759"/>
<feature type="region of interest" description="Disordered" evidence="1">
    <location>
        <begin position="1"/>
        <end position="50"/>
    </location>
</feature>
<feature type="domain" description="DUF6532" evidence="2">
    <location>
        <begin position="84"/>
        <end position="275"/>
    </location>
</feature>
<accession>A0A9P5XU30</accession>
<protein>
    <recommendedName>
        <fullName evidence="2">DUF6532 domain-containing protein</fullName>
    </recommendedName>
</protein>
<organism evidence="3 4">
    <name type="scientific">Collybia nuda</name>
    <dbReference type="NCBI Taxonomy" id="64659"/>
    <lineage>
        <taxon>Eukaryota</taxon>
        <taxon>Fungi</taxon>
        <taxon>Dikarya</taxon>
        <taxon>Basidiomycota</taxon>
        <taxon>Agaricomycotina</taxon>
        <taxon>Agaricomycetes</taxon>
        <taxon>Agaricomycetidae</taxon>
        <taxon>Agaricales</taxon>
        <taxon>Tricholomatineae</taxon>
        <taxon>Clitocybaceae</taxon>
        <taxon>Collybia</taxon>
    </lineage>
</organism>
<keyword evidence="4" id="KW-1185">Reference proteome</keyword>
<dbReference type="AlphaFoldDB" id="A0A9P5XU30"/>
<feature type="compositionally biased region" description="Low complexity" evidence="1">
    <location>
        <begin position="36"/>
        <end position="49"/>
    </location>
</feature>
<evidence type="ECO:0000259" key="2">
    <source>
        <dbReference type="Pfam" id="PF20149"/>
    </source>
</evidence>
<gene>
    <name evidence="3" type="ORF">BDZ94DRAFT_1272833</name>
</gene>
<dbReference type="InterPro" id="IPR045341">
    <property type="entry name" value="DUF6532"/>
</dbReference>
<dbReference type="Pfam" id="PF20149">
    <property type="entry name" value="DUF6532"/>
    <property type="match status" value="1"/>
</dbReference>
<evidence type="ECO:0000256" key="1">
    <source>
        <dbReference type="SAM" id="MobiDB-lite"/>
    </source>
</evidence>
<dbReference type="EMBL" id="MU150366">
    <property type="protein sequence ID" value="KAF9457578.1"/>
    <property type="molecule type" value="Genomic_DNA"/>
</dbReference>
<evidence type="ECO:0000313" key="3">
    <source>
        <dbReference type="EMBL" id="KAF9457578.1"/>
    </source>
</evidence>
<sequence length="336" mass="37642">MRRIAPKHGTSSPPHLVSQMHARSGSRSSIIKHRTSSPPRSSSPVDIPPQKVSLFVGNQAPFKGQRANVKDYEEPVPTLLLKVIREYSASIWACHPFPSQQQQGGWANSMWYNVSRQDPEGAYVLTERMRKLITSRGSHARGYLKDKICPLVGPAYGFKTLTDKPAIIAKNLKIYTSLISNSSFHYKDPCSLSGYCGHSIILDAVRGIWFNNQAAPGLEFSSYFSPIRIVSLALILTAIEFCIQEFSTGRFVQAVFDEKDNKLRFEAHLQDLMEWAELKPDITDKILQKMHDRCRKGTGAAMDLGGCLNDKTRQRALLELEARTGDTDTDSNEEGR</sequence>